<protein>
    <submittedName>
        <fullName evidence="1">Erythromycin esterase family protein</fullName>
    </submittedName>
</protein>
<dbReference type="RefSeq" id="WP_377599136.1">
    <property type="nucleotide sequence ID" value="NZ_JBHUME010000002.1"/>
</dbReference>
<dbReference type="InterPro" id="IPR007815">
    <property type="entry name" value="Emycin_Estase"/>
</dbReference>
<dbReference type="Gene3D" id="3.40.1660.10">
    <property type="entry name" value="EreA-like (biosynthetic domain)"/>
    <property type="match status" value="1"/>
</dbReference>
<accession>A0ABW5P753</accession>
<proteinExistence type="predicted"/>
<dbReference type="PANTHER" id="PTHR31299:SF0">
    <property type="entry name" value="ESTERASE, PUTATIVE (AFU_ORTHOLOGUE AFUA_1G05850)-RELATED"/>
    <property type="match status" value="1"/>
</dbReference>
<name>A0ABW5P753_9BACL</name>
<evidence type="ECO:0000313" key="1">
    <source>
        <dbReference type="EMBL" id="MFD2610944.1"/>
    </source>
</evidence>
<dbReference type="Gene3D" id="3.30.1870.10">
    <property type="entry name" value="EreA-like, domain 2"/>
    <property type="match status" value="1"/>
</dbReference>
<reference evidence="2" key="1">
    <citation type="journal article" date="2019" name="Int. J. Syst. Evol. Microbiol.">
        <title>The Global Catalogue of Microorganisms (GCM) 10K type strain sequencing project: providing services to taxonomists for standard genome sequencing and annotation.</title>
        <authorList>
            <consortium name="The Broad Institute Genomics Platform"/>
            <consortium name="The Broad Institute Genome Sequencing Center for Infectious Disease"/>
            <person name="Wu L."/>
            <person name="Ma J."/>
        </authorList>
    </citation>
    <scope>NUCLEOTIDE SEQUENCE [LARGE SCALE GENOMIC DNA]</scope>
    <source>
        <strain evidence="2">KCTC 3950</strain>
    </source>
</reference>
<dbReference type="SUPFAM" id="SSF159501">
    <property type="entry name" value="EreA/ChaN-like"/>
    <property type="match status" value="1"/>
</dbReference>
<dbReference type="PANTHER" id="PTHR31299">
    <property type="entry name" value="ESTERASE, PUTATIVE (AFU_ORTHOLOGUE AFUA_1G05850)-RELATED"/>
    <property type="match status" value="1"/>
</dbReference>
<dbReference type="InterPro" id="IPR014622">
    <property type="entry name" value="UCP036794_erythomycin"/>
</dbReference>
<organism evidence="1 2">
    <name type="scientific">Paenibacillus gansuensis</name>
    <dbReference type="NCBI Taxonomy" id="306542"/>
    <lineage>
        <taxon>Bacteria</taxon>
        <taxon>Bacillati</taxon>
        <taxon>Bacillota</taxon>
        <taxon>Bacilli</taxon>
        <taxon>Bacillales</taxon>
        <taxon>Paenibacillaceae</taxon>
        <taxon>Paenibacillus</taxon>
    </lineage>
</organism>
<dbReference type="CDD" id="cd14728">
    <property type="entry name" value="Ere-like"/>
    <property type="match status" value="1"/>
</dbReference>
<dbReference type="InterPro" id="IPR052036">
    <property type="entry name" value="Hydrolase/PRTase-associated"/>
</dbReference>
<dbReference type="PIRSF" id="PIRSF036794">
    <property type="entry name" value="UCP_erythr_ester"/>
    <property type="match status" value="1"/>
</dbReference>
<keyword evidence="2" id="KW-1185">Reference proteome</keyword>
<sequence length="424" mass="47981">MNVTPYIEEIRRREIRFDSYDDLDAIVEAAGDADYVLLGEASHGTSEFYTIRAELSRRLIEKKGFSFLAVEGDWPSCYTLNRYVKNDPGAAPDAREAQYSFNRWPAWMWANREITEFAEWLKSHNAAGSLKPAGTQHQVGFYGLDVYSLWESMEAVLQHLKETGSPELETAKKAFSCFDPYGREGQSYGVAAAFLSESCEEEVVKLLHELHAKRSSGAQGSEAALSDEINALVAVNAEKYYRTMVRGGNESWNVRDRHMTETLDRLMKFHGQGAKAIIWEHNTHIGDARATDMADDGMVNVGQLVREQQGRERVFAVGFGTHRGTVIAADDWGGEVQVKQVPKAMKGSWEDLMHQAGPYDKMLFFQGKNDLFMDTFGHRAIGVVYHPQYERGNYVPSLMAFRYDAFIYVDESKALEPLEQEVYV</sequence>
<dbReference type="Pfam" id="PF05139">
    <property type="entry name" value="Erythro_esteras"/>
    <property type="match status" value="1"/>
</dbReference>
<dbReference type="Proteomes" id="UP001597541">
    <property type="component" value="Unassembled WGS sequence"/>
</dbReference>
<comment type="caution">
    <text evidence="1">The sequence shown here is derived from an EMBL/GenBank/DDBJ whole genome shotgun (WGS) entry which is preliminary data.</text>
</comment>
<gene>
    <name evidence="1" type="ORF">ACFSUF_00745</name>
</gene>
<evidence type="ECO:0000313" key="2">
    <source>
        <dbReference type="Proteomes" id="UP001597541"/>
    </source>
</evidence>
<dbReference type="EMBL" id="JBHUME010000002">
    <property type="protein sequence ID" value="MFD2610944.1"/>
    <property type="molecule type" value="Genomic_DNA"/>
</dbReference>